<dbReference type="Proteomes" id="UP000019763">
    <property type="component" value="Unassembled WGS sequence"/>
</dbReference>
<dbReference type="GeneID" id="22911672"/>
<organism evidence="2 3">
    <name type="scientific">Gregarina niphandrodes</name>
    <name type="common">Septate eugregarine</name>
    <dbReference type="NCBI Taxonomy" id="110365"/>
    <lineage>
        <taxon>Eukaryota</taxon>
        <taxon>Sar</taxon>
        <taxon>Alveolata</taxon>
        <taxon>Apicomplexa</taxon>
        <taxon>Conoidasida</taxon>
        <taxon>Gregarinasina</taxon>
        <taxon>Eugregarinorida</taxon>
        <taxon>Gregarinidae</taxon>
        <taxon>Gregarina</taxon>
    </lineage>
</organism>
<evidence type="ECO:0000313" key="2">
    <source>
        <dbReference type="EMBL" id="EZG76991.1"/>
    </source>
</evidence>
<dbReference type="RefSeq" id="XP_011129550.1">
    <property type="nucleotide sequence ID" value="XM_011131248.1"/>
</dbReference>
<gene>
    <name evidence="2" type="ORF">GNI_043730</name>
</gene>
<evidence type="ECO:0000313" key="3">
    <source>
        <dbReference type="Proteomes" id="UP000019763"/>
    </source>
</evidence>
<feature type="compositionally biased region" description="Low complexity" evidence="1">
    <location>
        <begin position="182"/>
        <end position="198"/>
    </location>
</feature>
<feature type="region of interest" description="Disordered" evidence="1">
    <location>
        <begin position="159"/>
        <end position="198"/>
    </location>
</feature>
<name>A0A023B9Y2_GRENI</name>
<dbReference type="VEuPathDB" id="CryptoDB:GNI_043730"/>
<accession>A0A023B9Y2</accession>
<evidence type="ECO:0000256" key="1">
    <source>
        <dbReference type="SAM" id="MobiDB-lite"/>
    </source>
</evidence>
<keyword evidence="3" id="KW-1185">Reference proteome</keyword>
<reference evidence="2" key="1">
    <citation type="submission" date="2013-12" db="EMBL/GenBank/DDBJ databases">
        <authorList>
            <person name="Omoto C.K."/>
            <person name="Sibley D."/>
            <person name="Venepally P."/>
            <person name="Hadjithomas M."/>
            <person name="Karamycheva S."/>
            <person name="Brunk B."/>
            <person name="Roos D."/>
            <person name="Caler E."/>
            <person name="Lorenzi H."/>
        </authorList>
    </citation>
    <scope>NUCLEOTIDE SEQUENCE</scope>
</reference>
<proteinExistence type="predicted"/>
<dbReference type="EMBL" id="AFNH02000333">
    <property type="protein sequence ID" value="EZG76991.1"/>
    <property type="molecule type" value="Genomic_DNA"/>
</dbReference>
<protein>
    <submittedName>
        <fullName evidence="2">Uncharacterized protein</fullName>
    </submittedName>
</protein>
<dbReference type="AlphaFoldDB" id="A0A023B9Y2"/>
<sequence>MLDRSKYEELRGWWAGQYGLTVRGLFGLAGDSSELETEGWTLAVEGRRSRYTPRPLYAPSLGRLTSFARSCCLFRSEYDAFASLYGSLESKSWESLKSIKLHDFGRCNLAYVELSTIITMFFDWPTYLRRTACPQAAEQLLRNLTRMPTATPAEFIEPRTRQSLQAKQDKRGNELTPENAPETAASEAAASEAATSEAAASETAGRNLVAAVRYSGRWWVSWESDLINSGQLKCYSDQVLKYPAQSL</sequence>
<comment type="caution">
    <text evidence="2">The sequence shown here is derived from an EMBL/GenBank/DDBJ whole genome shotgun (WGS) entry which is preliminary data.</text>
</comment>